<sequence length="170" mass="19379">MNLSRSLKNASHSQVRSICYNSNKKEYIFGLENGSICLWDARKMILVKQMDNHLGWSHSLLEKVDTKLLIYSLLLVNSVQLLLLGVKDGLVAYFYDPLRNAGTYLPRQSPRRYLHFNSDVKCLAQFNKRVFAAGTCRKIVIYDSSALIRRDLIPIIVIHNAHEAAISAIE</sequence>
<gene>
    <name evidence="1" type="ORF">Ciccas_013401</name>
</gene>
<dbReference type="InterPro" id="IPR036322">
    <property type="entry name" value="WD40_repeat_dom_sf"/>
</dbReference>
<evidence type="ECO:0000313" key="2">
    <source>
        <dbReference type="Proteomes" id="UP001626550"/>
    </source>
</evidence>
<dbReference type="Proteomes" id="UP001626550">
    <property type="component" value="Unassembled WGS sequence"/>
</dbReference>
<name>A0ABD2PKN4_9PLAT</name>
<dbReference type="AlphaFoldDB" id="A0ABD2PKN4"/>
<comment type="caution">
    <text evidence="1">The sequence shown here is derived from an EMBL/GenBank/DDBJ whole genome shotgun (WGS) entry which is preliminary data.</text>
</comment>
<dbReference type="Gene3D" id="2.130.10.10">
    <property type="entry name" value="YVTN repeat-like/Quinoprotein amine dehydrogenase"/>
    <property type="match status" value="1"/>
</dbReference>
<proteinExistence type="predicted"/>
<dbReference type="InterPro" id="IPR015943">
    <property type="entry name" value="WD40/YVTN_repeat-like_dom_sf"/>
</dbReference>
<protein>
    <submittedName>
        <fullName evidence="1">Uncharacterized protein</fullName>
    </submittedName>
</protein>
<dbReference type="SUPFAM" id="SSF50978">
    <property type="entry name" value="WD40 repeat-like"/>
    <property type="match status" value="1"/>
</dbReference>
<organism evidence="1 2">
    <name type="scientific">Cichlidogyrus casuarinus</name>
    <dbReference type="NCBI Taxonomy" id="1844966"/>
    <lineage>
        <taxon>Eukaryota</taxon>
        <taxon>Metazoa</taxon>
        <taxon>Spiralia</taxon>
        <taxon>Lophotrochozoa</taxon>
        <taxon>Platyhelminthes</taxon>
        <taxon>Monogenea</taxon>
        <taxon>Monopisthocotylea</taxon>
        <taxon>Dactylogyridea</taxon>
        <taxon>Ancyrocephalidae</taxon>
        <taxon>Cichlidogyrus</taxon>
    </lineage>
</organism>
<dbReference type="EMBL" id="JBJKFK010005927">
    <property type="protein sequence ID" value="KAL3308072.1"/>
    <property type="molecule type" value="Genomic_DNA"/>
</dbReference>
<reference evidence="1 2" key="1">
    <citation type="submission" date="2024-11" db="EMBL/GenBank/DDBJ databases">
        <title>Adaptive evolution of stress response genes in parasites aligns with host niche diversity.</title>
        <authorList>
            <person name="Hahn C."/>
            <person name="Resl P."/>
        </authorList>
    </citation>
    <scope>NUCLEOTIDE SEQUENCE [LARGE SCALE GENOMIC DNA]</scope>
    <source>
        <strain evidence="1">EGGRZ-B1_66</strain>
        <tissue evidence="1">Body</tissue>
    </source>
</reference>
<accession>A0ABD2PKN4</accession>
<feature type="non-terminal residue" evidence="1">
    <location>
        <position position="170"/>
    </location>
</feature>
<keyword evidence="2" id="KW-1185">Reference proteome</keyword>
<evidence type="ECO:0000313" key="1">
    <source>
        <dbReference type="EMBL" id="KAL3308072.1"/>
    </source>
</evidence>